<accession>A0A7X4W8A2</accession>
<sequence>MKPLVYSLIGLSLAGCSKGVLVSIPENLQSTELPDKGFLVGSIGASTIWPSTGENLKTTLYFSRTDSEQDITVSNSNDSSDFRSTTATSSLFTVPLPSGNYLLHTITFIGTDGRKTVHTQTDKQLDLTFSIQPDEVTYLGEFIASSKVSRSSLWNTDYPNGRGYLTHSYAIERDRNFFYERHPELTGKHFNTVTLKVSHSPLLKLQPLSGPQS</sequence>
<dbReference type="AlphaFoldDB" id="A0A7X4W8A2"/>
<protein>
    <recommendedName>
        <fullName evidence="3">Lipoprotein</fullName>
    </recommendedName>
</protein>
<proteinExistence type="predicted"/>
<dbReference type="EMBL" id="WXWW01000007">
    <property type="protein sequence ID" value="NAW63652.1"/>
    <property type="molecule type" value="Genomic_DNA"/>
</dbReference>
<gene>
    <name evidence="1" type="ORF">CAG72_00320</name>
</gene>
<comment type="caution">
    <text evidence="1">The sequence shown here is derived from an EMBL/GenBank/DDBJ whole genome shotgun (WGS) entry which is preliminary data.</text>
</comment>
<organism evidence="1 2">
    <name type="scientific">Photobacterium halotolerans</name>
    <dbReference type="NCBI Taxonomy" id="265726"/>
    <lineage>
        <taxon>Bacteria</taxon>
        <taxon>Pseudomonadati</taxon>
        <taxon>Pseudomonadota</taxon>
        <taxon>Gammaproteobacteria</taxon>
        <taxon>Vibrionales</taxon>
        <taxon>Vibrionaceae</taxon>
        <taxon>Photobacterium</taxon>
    </lineage>
</organism>
<reference evidence="1 2" key="1">
    <citation type="submission" date="2017-05" db="EMBL/GenBank/DDBJ databases">
        <title>High clonality and local adaptation shapes Vibrionaceae linages within an endangered oasis.</title>
        <authorList>
            <person name="Vazquez-Rosas-Landa M."/>
        </authorList>
    </citation>
    <scope>NUCLEOTIDE SEQUENCE [LARGE SCALE GENOMIC DNA]</scope>
    <source>
        <strain evidence="1 2">P46_P4S1P180</strain>
    </source>
</reference>
<dbReference type="OrthoDB" id="5827160at2"/>
<dbReference type="Proteomes" id="UP000465712">
    <property type="component" value="Unassembled WGS sequence"/>
</dbReference>
<dbReference type="PROSITE" id="PS51257">
    <property type="entry name" value="PROKAR_LIPOPROTEIN"/>
    <property type="match status" value="1"/>
</dbReference>
<evidence type="ECO:0000313" key="2">
    <source>
        <dbReference type="Proteomes" id="UP000465712"/>
    </source>
</evidence>
<name>A0A7X4W8A2_9GAMM</name>
<dbReference type="RefSeq" id="WP_161442020.1">
    <property type="nucleotide sequence ID" value="NZ_WXWU01000078.1"/>
</dbReference>
<evidence type="ECO:0008006" key="3">
    <source>
        <dbReference type="Google" id="ProtNLM"/>
    </source>
</evidence>
<evidence type="ECO:0000313" key="1">
    <source>
        <dbReference type="EMBL" id="NAW63652.1"/>
    </source>
</evidence>